<organism evidence="11">
    <name type="scientific">Lotharella globosa</name>
    <dbReference type="NCBI Taxonomy" id="91324"/>
    <lineage>
        <taxon>Eukaryota</taxon>
        <taxon>Sar</taxon>
        <taxon>Rhizaria</taxon>
        <taxon>Cercozoa</taxon>
        <taxon>Chlorarachniophyceae</taxon>
        <taxon>Lotharella</taxon>
    </lineage>
</organism>
<dbReference type="CDD" id="cd11377">
    <property type="entry name" value="Pro-peptidase_S53"/>
    <property type="match status" value="1"/>
</dbReference>
<evidence type="ECO:0000259" key="10">
    <source>
        <dbReference type="PROSITE" id="PS51695"/>
    </source>
</evidence>
<dbReference type="Pfam" id="PF00082">
    <property type="entry name" value="Peptidase_S8"/>
    <property type="match status" value="1"/>
</dbReference>
<dbReference type="InterPro" id="IPR030400">
    <property type="entry name" value="Sedolisin_dom"/>
</dbReference>
<evidence type="ECO:0000256" key="7">
    <source>
        <dbReference type="ARBA" id="ARBA00023529"/>
    </source>
</evidence>
<evidence type="ECO:0000256" key="1">
    <source>
        <dbReference type="ARBA" id="ARBA00022670"/>
    </source>
</evidence>
<gene>
    <name evidence="11" type="ORF">LGLO00237_LOCUS15188</name>
</gene>
<dbReference type="CDD" id="cd04056">
    <property type="entry name" value="Peptidases_S53"/>
    <property type="match status" value="1"/>
</dbReference>
<dbReference type="SUPFAM" id="SSF52743">
    <property type="entry name" value="Subtilisin-like"/>
    <property type="match status" value="1"/>
</dbReference>
<feature type="active site" description="Charge relay system" evidence="9">
    <location>
        <position position="460"/>
    </location>
</feature>
<evidence type="ECO:0000256" key="4">
    <source>
        <dbReference type="ARBA" id="ARBA00022825"/>
    </source>
</evidence>
<evidence type="ECO:0000256" key="5">
    <source>
        <dbReference type="ARBA" id="ARBA00022837"/>
    </source>
</evidence>
<dbReference type="GO" id="GO:0046872">
    <property type="term" value="F:metal ion binding"/>
    <property type="evidence" value="ECO:0007669"/>
    <property type="project" value="UniProtKB-UniRule"/>
</dbReference>
<keyword evidence="3 9" id="KW-0378">Hydrolase</keyword>
<reference evidence="11" key="1">
    <citation type="submission" date="2021-01" db="EMBL/GenBank/DDBJ databases">
        <authorList>
            <person name="Corre E."/>
            <person name="Pelletier E."/>
            <person name="Niang G."/>
            <person name="Scheremetjew M."/>
            <person name="Finn R."/>
            <person name="Kale V."/>
            <person name="Holt S."/>
            <person name="Cochrane G."/>
            <person name="Meng A."/>
            <person name="Brown T."/>
            <person name="Cohen L."/>
        </authorList>
    </citation>
    <scope>NUCLEOTIDE SEQUENCE</scope>
    <source>
        <strain evidence="11">CCCM811</strain>
    </source>
</reference>
<dbReference type="SUPFAM" id="SSF54897">
    <property type="entry name" value="Protease propeptides/inhibitors"/>
    <property type="match status" value="1"/>
</dbReference>
<evidence type="ECO:0000256" key="2">
    <source>
        <dbReference type="ARBA" id="ARBA00022723"/>
    </source>
</evidence>
<dbReference type="AlphaFoldDB" id="A0A7S3YW09"/>
<feature type="binding site" evidence="9">
    <location>
        <position position="501"/>
    </location>
    <ligand>
        <name>Ca(2+)</name>
        <dbReference type="ChEBI" id="CHEBI:29108"/>
    </ligand>
</feature>
<keyword evidence="6" id="KW-0865">Zymogen</keyword>
<dbReference type="InterPro" id="IPR050819">
    <property type="entry name" value="Tripeptidyl-peptidase_I"/>
</dbReference>
<dbReference type="Pfam" id="PF09286">
    <property type="entry name" value="Pro-kuma_activ"/>
    <property type="match status" value="1"/>
</dbReference>
<keyword evidence="4 9" id="KW-0720">Serine protease</keyword>
<keyword evidence="1 9" id="KW-0645">Protease</keyword>
<dbReference type="PANTHER" id="PTHR14218">
    <property type="entry name" value="PROTEASE S8 TRIPEPTIDYL PEPTIDASE I CLN2"/>
    <property type="match status" value="1"/>
</dbReference>
<sequence>MLLPFLALGVLAAAEQPRVSIGGYSPGQWTRTGRADPSAKLELLFMIKQTNVDKLEAILELVSDPRSPEYGNHLTNEEVHALIAPKPEDISAVQRFLARYGVTGVSMTPNSDIVSAVVSVEKAEEMLGAEYHNHAHPSSEHVAMRTKTFTLPGDVAAAVDVVGPTTSLPSVTKPLVYTGNNRVGADNLGVSAKKLRSLYSVGSTVGKAQGNRHAVTGFLKQHFHPVDLKMFWNLEMGGVDAKSPKVKQVGDGVTGATAGVEAELDIEYINALGANIESEFWGFSGASPDNPQNEPFLKWLQVVSNTSDQEVPLIFSTSYGEGETTTTLDTAQRTNTEFIKAGSRGISLLFASGDSGAGCSAEKKFIPNWPAGSPYVTGVGGTTGVPERAVGLASGGFCNRWGRQSWQADAVSTYLSTAANIPDQKFFNQSGRAFPDIAAQATGFTVVANMIPVPGVAGTSCASPTASGVFALLNDLRLAAGKSSLGFLNPFIYQNMDKFNDITEGGNSGCDGEEGFPAAKGWDPVTGVGTPNYEKLAQAVLALP</sequence>
<keyword evidence="2 9" id="KW-0479">Metal-binding</keyword>
<feature type="domain" description="Peptidase S53" evidence="10">
    <location>
        <begin position="189"/>
        <end position="543"/>
    </location>
</feature>
<evidence type="ECO:0000256" key="8">
    <source>
        <dbReference type="ARBA" id="ARBA00023619"/>
    </source>
</evidence>
<feature type="active site" description="Charge relay system" evidence="9">
    <location>
        <position position="265"/>
    </location>
</feature>
<dbReference type="Gene3D" id="3.40.50.200">
    <property type="entry name" value="Peptidase S8/S53 domain"/>
    <property type="match status" value="1"/>
</dbReference>
<feature type="binding site" evidence="9">
    <location>
        <position position="523"/>
    </location>
    <ligand>
        <name>Ca(2+)</name>
        <dbReference type="ChEBI" id="CHEBI:29108"/>
    </ligand>
</feature>
<feature type="active site" description="Charge relay system" evidence="9">
    <location>
        <position position="261"/>
    </location>
</feature>
<dbReference type="InterPro" id="IPR036852">
    <property type="entry name" value="Peptidase_S8/S53_dom_sf"/>
</dbReference>
<evidence type="ECO:0000256" key="9">
    <source>
        <dbReference type="PROSITE-ProRule" id="PRU01032"/>
    </source>
</evidence>
<evidence type="ECO:0000256" key="6">
    <source>
        <dbReference type="ARBA" id="ARBA00023145"/>
    </source>
</evidence>
<name>A0A7S3YW09_9EUKA</name>
<accession>A0A7S3YW09</accession>
<dbReference type="GO" id="GO:0008240">
    <property type="term" value="F:tripeptidyl-peptidase activity"/>
    <property type="evidence" value="ECO:0007669"/>
    <property type="project" value="TreeGrafter"/>
</dbReference>
<evidence type="ECO:0000256" key="3">
    <source>
        <dbReference type="ARBA" id="ARBA00022801"/>
    </source>
</evidence>
<dbReference type="PROSITE" id="PS00138">
    <property type="entry name" value="SUBTILASE_SER"/>
    <property type="match status" value="1"/>
</dbReference>
<protein>
    <recommendedName>
        <fullName evidence="8">subtilisin</fullName>
        <ecNumber evidence="8">3.4.21.62</ecNumber>
    </recommendedName>
</protein>
<comment type="catalytic activity">
    <reaction evidence="7">
        <text>Hydrolysis of proteins with broad specificity for peptide bonds, and a preference for a large uncharged residue in P1. Hydrolyzes peptide amides.</text>
        <dbReference type="EC" id="3.4.21.62"/>
    </reaction>
</comment>
<dbReference type="EC" id="3.4.21.62" evidence="8"/>
<dbReference type="GO" id="GO:0006508">
    <property type="term" value="P:proteolysis"/>
    <property type="evidence" value="ECO:0007669"/>
    <property type="project" value="UniProtKB-KW"/>
</dbReference>
<dbReference type="EMBL" id="HBIV01021098">
    <property type="protein sequence ID" value="CAE0663586.1"/>
    <property type="molecule type" value="Transcribed_RNA"/>
</dbReference>
<feature type="binding site" evidence="9">
    <location>
        <position position="521"/>
    </location>
    <ligand>
        <name>Ca(2+)</name>
        <dbReference type="ChEBI" id="CHEBI:29108"/>
    </ligand>
</feature>
<comment type="cofactor">
    <cofactor evidence="9">
        <name>Ca(2+)</name>
        <dbReference type="ChEBI" id="CHEBI:29108"/>
    </cofactor>
    <text evidence="9">Binds 1 Ca(2+) ion per subunit.</text>
</comment>
<keyword evidence="5 9" id="KW-0106">Calcium</keyword>
<dbReference type="SMART" id="SM00944">
    <property type="entry name" value="Pro-kuma_activ"/>
    <property type="match status" value="1"/>
</dbReference>
<dbReference type="PANTHER" id="PTHR14218:SF15">
    <property type="entry name" value="TRIPEPTIDYL-PEPTIDASE 1"/>
    <property type="match status" value="1"/>
</dbReference>
<dbReference type="InterPro" id="IPR023828">
    <property type="entry name" value="Peptidase_S8_Ser-AS"/>
</dbReference>
<dbReference type="PROSITE" id="PS51695">
    <property type="entry name" value="SEDOLISIN"/>
    <property type="match status" value="1"/>
</dbReference>
<evidence type="ECO:0000313" key="11">
    <source>
        <dbReference type="EMBL" id="CAE0663586.1"/>
    </source>
</evidence>
<dbReference type="GO" id="GO:0004252">
    <property type="term" value="F:serine-type endopeptidase activity"/>
    <property type="evidence" value="ECO:0007669"/>
    <property type="project" value="UniProtKB-UniRule"/>
</dbReference>
<proteinExistence type="predicted"/>
<dbReference type="InterPro" id="IPR015366">
    <property type="entry name" value="S53_propep"/>
</dbReference>
<dbReference type="InterPro" id="IPR000209">
    <property type="entry name" value="Peptidase_S8/S53_dom"/>
</dbReference>
<feature type="binding site" evidence="9">
    <location>
        <position position="502"/>
    </location>
    <ligand>
        <name>Ca(2+)</name>
        <dbReference type="ChEBI" id="CHEBI:29108"/>
    </ligand>
</feature>